<dbReference type="RefSeq" id="WP_286661608.1">
    <property type="nucleotide sequence ID" value="NZ_JASZYV010000003.1"/>
</dbReference>
<comment type="similarity">
    <text evidence="2">Belongs to the nucleobase:cation symporter-2 (NCS2) (TC 2.A.40) family.</text>
</comment>
<evidence type="ECO:0000256" key="7">
    <source>
        <dbReference type="ARBA" id="ARBA00023136"/>
    </source>
</evidence>
<organism evidence="10 11">
    <name type="scientific">Variovorax dokdonensis</name>
    <dbReference type="NCBI Taxonomy" id="344883"/>
    <lineage>
        <taxon>Bacteria</taxon>
        <taxon>Pseudomonadati</taxon>
        <taxon>Pseudomonadota</taxon>
        <taxon>Betaproteobacteria</taxon>
        <taxon>Burkholderiales</taxon>
        <taxon>Comamonadaceae</taxon>
        <taxon>Variovorax</taxon>
    </lineage>
</organism>
<reference evidence="10" key="1">
    <citation type="submission" date="2023-06" db="EMBL/GenBank/DDBJ databases">
        <authorList>
            <person name="Jiang Y."/>
            <person name="Liu Q."/>
        </authorList>
    </citation>
    <scope>NUCLEOTIDE SEQUENCE</scope>
    <source>
        <strain evidence="10">CGMCC 1.12089</strain>
    </source>
</reference>
<keyword evidence="6 9" id="KW-1133">Transmembrane helix</keyword>
<feature type="transmembrane region" description="Helical" evidence="9">
    <location>
        <begin position="66"/>
        <end position="85"/>
    </location>
</feature>
<evidence type="ECO:0000256" key="2">
    <source>
        <dbReference type="ARBA" id="ARBA00008821"/>
    </source>
</evidence>
<gene>
    <name evidence="10" type="ORF">QTH91_16950</name>
</gene>
<dbReference type="NCBIfam" id="TIGR00801">
    <property type="entry name" value="ncs2"/>
    <property type="match status" value="1"/>
</dbReference>
<comment type="subcellular location">
    <subcellularLocation>
        <location evidence="1">Cell membrane</location>
        <topology evidence="1">Multi-pass membrane protein</topology>
    </subcellularLocation>
</comment>
<protein>
    <submittedName>
        <fullName evidence="10">Nucleobase:cation symporter-2 family protein</fullName>
    </submittedName>
</protein>
<evidence type="ECO:0000256" key="8">
    <source>
        <dbReference type="SAM" id="MobiDB-lite"/>
    </source>
</evidence>
<proteinExistence type="inferred from homology"/>
<comment type="caution">
    <text evidence="10">The sequence shown here is derived from an EMBL/GenBank/DDBJ whole genome shotgun (WGS) entry which is preliminary data.</text>
</comment>
<dbReference type="Pfam" id="PF00860">
    <property type="entry name" value="Xan_ur_permease"/>
    <property type="match status" value="2"/>
</dbReference>
<keyword evidence="3" id="KW-0813">Transport</keyword>
<dbReference type="InterPro" id="IPR006042">
    <property type="entry name" value="Xan_ur_permease"/>
</dbReference>
<keyword evidence="7 9" id="KW-0472">Membrane</keyword>
<evidence type="ECO:0000256" key="3">
    <source>
        <dbReference type="ARBA" id="ARBA00022448"/>
    </source>
</evidence>
<evidence type="ECO:0000313" key="10">
    <source>
        <dbReference type="EMBL" id="MDM0046182.1"/>
    </source>
</evidence>
<dbReference type="PANTHER" id="PTHR42810">
    <property type="entry name" value="PURINE PERMEASE C1399.01C-RELATED"/>
    <property type="match status" value="1"/>
</dbReference>
<accession>A0ABT7NE19</accession>
<evidence type="ECO:0000256" key="6">
    <source>
        <dbReference type="ARBA" id="ARBA00022989"/>
    </source>
</evidence>
<feature type="transmembrane region" description="Helical" evidence="9">
    <location>
        <begin position="376"/>
        <end position="395"/>
    </location>
</feature>
<evidence type="ECO:0000256" key="9">
    <source>
        <dbReference type="SAM" id="Phobius"/>
    </source>
</evidence>
<feature type="transmembrane region" description="Helical" evidence="9">
    <location>
        <begin position="97"/>
        <end position="116"/>
    </location>
</feature>
<evidence type="ECO:0000256" key="4">
    <source>
        <dbReference type="ARBA" id="ARBA00022475"/>
    </source>
</evidence>
<feature type="transmembrane region" description="Helical" evidence="9">
    <location>
        <begin position="407"/>
        <end position="429"/>
    </location>
</feature>
<feature type="transmembrane region" description="Helical" evidence="9">
    <location>
        <begin position="149"/>
        <end position="175"/>
    </location>
</feature>
<dbReference type="NCBIfam" id="NF037981">
    <property type="entry name" value="NCS2_1"/>
    <property type="match status" value="1"/>
</dbReference>
<dbReference type="PROSITE" id="PS01116">
    <property type="entry name" value="XANTH_URACIL_PERMASE"/>
    <property type="match status" value="1"/>
</dbReference>
<evidence type="ECO:0000256" key="5">
    <source>
        <dbReference type="ARBA" id="ARBA00022692"/>
    </source>
</evidence>
<sequence length="510" mass="53381">MQADRLTPATPVRSGSTSRAHSVNERLPTGKLTVLGLQHVLVMYAGAVAVPLIIGRALNLTPEHVALLISADLFCCGVVSIIQSMGVTQWFGLRLPTMMGVSFVSVGPMLGIAHAYPGHTGAQLLFGSIIGAGIIAMFLVPVISRLLRFFPPVVTGTIILVVGINLMRIGINWIFGNPFGPTAPKLVNPEHAKWLQDVSALAQAGGHGVPAPPKGLSLGASVPNPSYASLGGIGISALVMVSILLFAKFAKGFLGNIAVLLGLIIGGAVATAFGMMNFDRVAKAPMFDVVLPFAFGTPIFDPVLILTFTLVMIVIMVESVGLFYALGEICDTPVDRRTMANGLRTDALGTIIGGVFNTFPYTSFSQNIGLIAVTGIRSRFVCVMGGAILIVLSFLPKMAAAVESVPTFVLGGAGLVMFGMVVATGVRMLSTVDFRGSRNNLFIVAIAVGMGMIPLIAPNFHQWTPKSMHLLIDSGILLSAVTALALNLYFNGSKGDMAGSINAAKQADSH</sequence>
<keyword evidence="4" id="KW-1003">Cell membrane</keyword>
<feature type="transmembrane region" description="Helical" evidence="9">
    <location>
        <begin position="253"/>
        <end position="276"/>
    </location>
</feature>
<feature type="transmembrane region" description="Helical" evidence="9">
    <location>
        <begin position="32"/>
        <end position="54"/>
    </location>
</feature>
<dbReference type="PANTHER" id="PTHR42810:SF4">
    <property type="entry name" value="URIC ACID TRANSPORTER UACT"/>
    <property type="match status" value="1"/>
</dbReference>
<feature type="transmembrane region" description="Helical" evidence="9">
    <location>
        <begin position="470"/>
        <end position="490"/>
    </location>
</feature>
<feature type="region of interest" description="Disordered" evidence="8">
    <location>
        <begin position="1"/>
        <end position="23"/>
    </location>
</feature>
<evidence type="ECO:0000256" key="1">
    <source>
        <dbReference type="ARBA" id="ARBA00004651"/>
    </source>
</evidence>
<keyword evidence="11" id="KW-1185">Reference proteome</keyword>
<dbReference type="InterPro" id="IPR006043">
    <property type="entry name" value="NCS2"/>
</dbReference>
<evidence type="ECO:0000313" key="11">
    <source>
        <dbReference type="Proteomes" id="UP001174908"/>
    </source>
</evidence>
<dbReference type="Proteomes" id="UP001174908">
    <property type="component" value="Unassembled WGS sequence"/>
</dbReference>
<feature type="transmembrane region" description="Helical" evidence="9">
    <location>
        <begin position="441"/>
        <end position="458"/>
    </location>
</feature>
<feature type="transmembrane region" description="Helical" evidence="9">
    <location>
        <begin position="303"/>
        <end position="326"/>
    </location>
</feature>
<name>A0ABT7NE19_9BURK</name>
<dbReference type="EMBL" id="JASZYV010000003">
    <property type="protein sequence ID" value="MDM0046182.1"/>
    <property type="molecule type" value="Genomic_DNA"/>
</dbReference>
<keyword evidence="5 9" id="KW-0812">Transmembrane</keyword>
<feature type="transmembrane region" description="Helical" evidence="9">
    <location>
        <begin position="122"/>
        <end position="142"/>
    </location>
</feature>
<feature type="transmembrane region" description="Helical" evidence="9">
    <location>
        <begin position="227"/>
        <end position="246"/>
    </location>
</feature>